<dbReference type="GO" id="GO:0005765">
    <property type="term" value="C:lysosomal membrane"/>
    <property type="evidence" value="ECO:0007669"/>
    <property type="project" value="UniProtKB-SubCell"/>
</dbReference>
<feature type="domain" description="LITAF" evidence="9">
    <location>
        <begin position="56"/>
        <end position="140"/>
    </location>
</feature>
<accession>A0A9P0HB09</accession>
<dbReference type="Proteomes" id="UP001152798">
    <property type="component" value="Chromosome 4"/>
</dbReference>
<keyword evidence="7 8" id="KW-0472">Membrane</keyword>
<reference evidence="10" key="1">
    <citation type="submission" date="2022-01" db="EMBL/GenBank/DDBJ databases">
        <authorList>
            <person name="King R."/>
        </authorList>
    </citation>
    <scope>NUCLEOTIDE SEQUENCE</scope>
</reference>
<evidence type="ECO:0000256" key="8">
    <source>
        <dbReference type="SAM" id="Phobius"/>
    </source>
</evidence>
<name>A0A9P0HB09_NEZVI</name>
<evidence type="ECO:0000256" key="2">
    <source>
        <dbReference type="ARBA" id="ARBA00004481"/>
    </source>
</evidence>
<comment type="similarity">
    <text evidence="4">Belongs to the CDIP1/LITAF family.</text>
</comment>
<evidence type="ECO:0000256" key="1">
    <source>
        <dbReference type="ARBA" id="ARBA00004414"/>
    </source>
</evidence>
<evidence type="ECO:0000256" key="5">
    <source>
        <dbReference type="ARBA" id="ARBA00022723"/>
    </source>
</evidence>
<sequence length="140" mass="15990">MVNRRLLKEFESEHCYTIQFCSFLQKMFFTSAATPPAHRYLGGRPLILDQRNGSDLTCFVPEEVTWDSFGPDPQTLTCPVCKNRVITITHSSCSWKTHLASTLMCFLCCPFCLVPYFVNVFKTVQHFCPACGLMLGEYRA</sequence>
<evidence type="ECO:0000256" key="3">
    <source>
        <dbReference type="ARBA" id="ARBA00004630"/>
    </source>
</evidence>
<dbReference type="SMART" id="SM00714">
    <property type="entry name" value="LITAF"/>
    <property type="match status" value="1"/>
</dbReference>
<gene>
    <name evidence="10" type="ORF">NEZAVI_LOCUS8290</name>
</gene>
<dbReference type="InterPro" id="IPR037519">
    <property type="entry name" value="LITAF_fam"/>
</dbReference>
<evidence type="ECO:0000313" key="11">
    <source>
        <dbReference type="Proteomes" id="UP001152798"/>
    </source>
</evidence>
<dbReference type="GO" id="GO:0008270">
    <property type="term" value="F:zinc ion binding"/>
    <property type="evidence" value="ECO:0007669"/>
    <property type="project" value="TreeGrafter"/>
</dbReference>
<evidence type="ECO:0000256" key="7">
    <source>
        <dbReference type="ARBA" id="ARBA00023136"/>
    </source>
</evidence>
<protein>
    <recommendedName>
        <fullName evidence="9">LITAF domain-containing protein</fullName>
    </recommendedName>
</protein>
<dbReference type="PROSITE" id="PS51837">
    <property type="entry name" value="LITAF"/>
    <property type="match status" value="1"/>
</dbReference>
<dbReference type="GO" id="GO:0031902">
    <property type="term" value="C:late endosome membrane"/>
    <property type="evidence" value="ECO:0007669"/>
    <property type="project" value="UniProtKB-SubCell"/>
</dbReference>
<dbReference type="OrthoDB" id="4713066at2759"/>
<dbReference type="EMBL" id="OV725080">
    <property type="protein sequence ID" value="CAH1398686.1"/>
    <property type="molecule type" value="Genomic_DNA"/>
</dbReference>
<dbReference type="AlphaFoldDB" id="A0A9P0HB09"/>
<dbReference type="Pfam" id="PF10601">
    <property type="entry name" value="zf-LITAF-like"/>
    <property type="match status" value="1"/>
</dbReference>
<proteinExistence type="inferred from homology"/>
<dbReference type="PANTHER" id="PTHR23292:SF6">
    <property type="entry name" value="FI16602P1-RELATED"/>
    <property type="match status" value="1"/>
</dbReference>
<evidence type="ECO:0000256" key="4">
    <source>
        <dbReference type="ARBA" id="ARBA00005975"/>
    </source>
</evidence>
<dbReference type="InterPro" id="IPR006629">
    <property type="entry name" value="LITAF"/>
</dbReference>
<keyword evidence="8" id="KW-0812">Transmembrane</keyword>
<keyword evidence="11" id="KW-1185">Reference proteome</keyword>
<keyword evidence="8" id="KW-1133">Transmembrane helix</keyword>
<keyword evidence="5" id="KW-0479">Metal-binding</keyword>
<evidence type="ECO:0000259" key="9">
    <source>
        <dbReference type="PROSITE" id="PS51837"/>
    </source>
</evidence>
<organism evidence="10 11">
    <name type="scientific">Nezara viridula</name>
    <name type="common">Southern green stink bug</name>
    <name type="synonym">Cimex viridulus</name>
    <dbReference type="NCBI Taxonomy" id="85310"/>
    <lineage>
        <taxon>Eukaryota</taxon>
        <taxon>Metazoa</taxon>
        <taxon>Ecdysozoa</taxon>
        <taxon>Arthropoda</taxon>
        <taxon>Hexapoda</taxon>
        <taxon>Insecta</taxon>
        <taxon>Pterygota</taxon>
        <taxon>Neoptera</taxon>
        <taxon>Paraneoptera</taxon>
        <taxon>Hemiptera</taxon>
        <taxon>Heteroptera</taxon>
        <taxon>Panheteroptera</taxon>
        <taxon>Pentatomomorpha</taxon>
        <taxon>Pentatomoidea</taxon>
        <taxon>Pentatomidae</taxon>
        <taxon>Pentatominae</taxon>
        <taxon>Nezara</taxon>
    </lineage>
</organism>
<feature type="transmembrane region" description="Helical" evidence="8">
    <location>
        <begin position="99"/>
        <end position="118"/>
    </location>
</feature>
<evidence type="ECO:0000256" key="6">
    <source>
        <dbReference type="ARBA" id="ARBA00022833"/>
    </source>
</evidence>
<keyword evidence="6" id="KW-0862">Zinc</keyword>
<evidence type="ECO:0000313" key="10">
    <source>
        <dbReference type="EMBL" id="CAH1398686.1"/>
    </source>
</evidence>
<dbReference type="PANTHER" id="PTHR23292">
    <property type="entry name" value="LIPOPOLYSACCHARIDE-INDUCED TUMOR NECROSIS FACTOR-ALPHA FACTOR"/>
    <property type="match status" value="1"/>
</dbReference>
<comment type="subcellular location">
    <subcellularLocation>
        <location evidence="2">Endosome membrane</location>
        <topology evidence="2">Peripheral membrane protein</topology>
    </subcellularLocation>
    <subcellularLocation>
        <location evidence="1">Late endosome membrane</location>
    </subcellularLocation>
    <subcellularLocation>
        <location evidence="3">Lysosome membrane</location>
        <topology evidence="3">Peripheral membrane protein</topology>
        <orientation evidence="3">Cytoplasmic side</orientation>
    </subcellularLocation>
</comment>